<proteinExistence type="predicted"/>
<dbReference type="InterPro" id="IPR037401">
    <property type="entry name" value="SnoaL-like"/>
</dbReference>
<dbReference type="SUPFAM" id="SSF54427">
    <property type="entry name" value="NTF2-like"/>
    <property type="match status" value="1"/>
</dbReference>
<protein>
    <submittedName>
        <fullName evidence="2">Nuclear transport factor 2 family protein</fullName>
    </submittedName>
</protein>
<accession>A0ABV6V1I1</accession>
<name>A0ABV6V1I1_9ACTN</name>
<dbReference type="Proteomes" id="UP001592528">
    <property type="component" value="Unassembled WGS sequence"/>
</dbReference>
<gene>
    <name evidence="2" type="ORF">ACEZDJ_40290</name>
</gene>
<evidence type="ECO:0000259" key="1">
    <source>
        <dbReference type="Pfam" id="PF12680"/>
    </source>
</evidence>
<evidence type="ECO:0000313" key="2">
    <source>
        <dbReference type="EMBL" id="MFC1407533.1"/>
    </source>
</evidence>
<dbReference type="Pfam" id="PF12680">
    <property type="entry name" value="SnoaL_2"/>
    <property type="match status" value="1"/>
</dbReference>
<dbReference type="InterPro" id="IPR032710">
    <property type="entry name" value="NTF2-like_dom_sf"/>
</dbReference>
<dbReference type="EMBL" id="JBHEZZ010000049">
    <property type="protein sequence ID" value="MFC1407533.1"/>
    <property type="molecule type" value="Genomic_DNA"/>
</dbReference>
<dbReference type="Gene3D" id="3.10.450.50">
    <property type="match status" value="1"/>
</dbReference>
<dbReference type="RefSeq" id="WP_084715550.1">
    <property type="nucleotide sequence ID" value="NZ_JBHEZZ010000049.1"/>
</dbReference>
<reference evidence="2 3" key="1">
    <citation type="submission" date="2024-09" db="EMBL/GenBank/DDBJ databases">
        <authorList>
            <person name="Lee S.D."/>
        </authorList>
    </citation>
    <scope>NUCLEOTIDE SEQUENCE [LARGE SCALE GENOMIC DNA]</scope>
    <source>
        <strain evidence="2 3">N1-5</strain>
    </source>
</reference>
<sequence>MQAATSNVAALLRAALNGGDLLPLTAVLSPTVEWSGPGEDGADCQGPTAVITRCGRFHAHGLRVAVEETFTYGSDAVVLGLRLTGGDSCGSAAAVYEVFHLARGQITHVREYRDRYAALDSAYQAVGHPGPSPRP</sequence>
<evidence type="ECO:0000313" key="3">
    <source>
        <dbReference type="Proteomes" id="UP001592528"/>
    </source>
</evidence>
<organism evidence="2 3">
    <name type="scientific">Streptacidiphilus cavernicola</name>
    <dbReference type="NCBI Taxonomy" id="3342716"/>
    <lineage>
        <taxon>Bacteria</taxon>
        <taxon>Bacillati</taxon>
        <taxon>Actinomycetota</taxon>
        <taxon>Actinomycetes</taxon>
        <taxon>Kitasatosporales</taxon>
        <taxon>Streptomycetaceae</taxon>
        <taxon>Streptacidiphilus</taxon>
    </lineage>
</organism>
<feature type="domain" description="SnoaL-like" evidence="1">
    <location>
        <begin position="10"/>
        <end position="108"/>
    </location>
</feature>
<comment type="caution">
    <text evidence="2">The sequence shown here is derived from an EMBL/GenBank/DDBJ whole genome shotgun (WGS) entry which is preliminary data.</text>
</comment>
<keyword evidence="3" id="KW-1185">Reference proteome</keyword>